<evidence type="ECO:0000313" key="2">
    <source>
        <dbReference type="Proteomes" id="UP000727407"/>
    </source>
</evidence>
<protein>
    <submittedName>
        <fullName evidence="1">Uncharacterized protein</fullName>
    </submittedName>
</protein>
<evidence type="ECO:0000313" key="1">
    <source>
        <dbReference type="EMBL" id="KAF5910086.1"/>
    </source>
</evidence>
<name>A0A8J4XH85_CLAMG</name>
<dbReference type="Proteomes" id="UP000727407">
    <property type="component" value="Unassembled WGS sequence"/>
</dbReference>
<keyword evidence="2" id="KW-1185">Reference proteome</keyword>
<gene>
    <name evidence="1" type="ORF">DAT39_000220</name>
</gene>
<accession>A0A8J4XH85</accession>
<reference evidence="1" key="1">
    <citation type="submission" date="2020-07" db="EMBL/GenBank/DDBJ databases">
        <title>Clarias magur genome sequencing, assembly and annotation.</title>
        <authorList>
            <person name="Kushwaha B."/>
            <person name="Kumar R."/>
            <person name="Das P."/>
            <person name="Joshi C.G."/>
            <person name="Kumar D."/>
            <person name="Nagpure N.S."/>
            <person name="Pandey M."/>
            <person name="Agarwal S."/>
            <person name="Srivastava S."/>
            <person name="Singh M."/>
            <person name="Sahoo L."/>
            <person name="Jayasankar P."/>
            <person name="Meher P.K."/>
            <person name="Koringa P.G."/>
            <person name="Iquebal M.A."/>
            <person name="Das S.P."/>
            <person name="Bit A."/>
            <person name="Patnaik S."/>
            <person name="Patel N."/>
            <person name="Shah T.M."/>
            <person name="Hinsu A."/>
            <person name="Jena J.K."/>
        </authorList>
    </citation>
    <scope>NUCLEOTIDE SEQUENCE</scope>
    <source>
        <strain evidence="1">CIFAMagur01</strain>
        <tissue evidence="1">Testis</tissue>
    </source>
</reference>
<organism evidence="1 2">
    <name type="scientific">Clarias magur</name>
    <name type="common">Asian catfish</name>
    <name type="synonym">Macropteronotus magur</name>
    <dbReference type="NCBI Taxonomy" id="1594786"/>
    <lineage>
        <taxon>Eukaryota</taxon>
        <taxon>Metazoa</taxon>
        <taxon>Chordata</taxon>
        <taxon>Craniata</taxon>
        <taxon>Vertebrata</taxon>
        <taxon>Euteleostomi</taxon>
        <taxon>Actinopterygii</taxon>
        <taxon>Neopterygii</taxon>
        <taxon>Teleostei</taxon>
        <taxon>Ostariophysi</taxon>
        <taxon>Siluriformes</taxon>
        <taxon>Clariidae</taxon>
        <taxon>Clarias</taxon>
    </lineage>
</organism>
<dbReference type="EMBL" id="QNUK01000001">
    <property type="protein sequence ID" value="KAF5910086.1"/>
    <property type="molecule type" value="Genomic_DNA"/>
</dbReference>
<proteinExistence type="predicted"/>
<dbReference type="AlphaFoldDB" id="A0A8J4XH85"/>
<sequence length="57" mass="6279">MEGSVLTAVSIFQQRSSSAFEAVRRQSTVVLKSAVVHHQWGRGPGLAYYLSAQCHFV</sequence>
<comment type="caution">
    <text evidence="1">The sequence shown here is derived from an EMBL/GenBank/DDBJ whole genome shotgun (WGS) entry which is preliminary data.</text>
</comment>